<feature type="domain" description="Atypical Rib" evidence="4">
    <location>
        <begin position="2367"/>
        <end position="2433"/>
    </location>
</feature>
<proteinExistence type="predicted"/>
<accession>A0ABS7YY63</accession>
<name>A0ABS7YY63_9FIRM</name>
<evidence type="ECO:0000256" key="1">
    <source>
        <dbReference type="ARBA" id="ARBA00022729"/>
    </source>
</evidence>
<keyword evidence="1" id="KW-0732">Signal</keyword>
<keyword evidence="2" id="KW-0175">Coiled coil</keyword>
<feature type="compositionally biased region" description="Basic and acidic residues" evidence="3">
    <location>
        <begin position="2079"/>
        <end position="2099"/>
    </location>
</feature>
<evidence type="ECO:0000313" key="6">
    <source>
        <dbReference type="Proteomes" id="UP001198374"/>
    </source>
</evidence>
<evidence type="ECO:0000259" key="4">
    <source>
        <dbReference type="Pfam" id="PF18938"/>
    </source>
</evidence>
<organism evidence="5 6">
    <name type="scientific">Anaerococcus degeneri</name>
    <dbReference type="NCBI Taxonomy" id="361500"/>
    <lineage>
        <taxon>Bacteria</taxon>
        <taxon>Bacillati</taxon>
        <taxon>Bacillota</taxon>
        <taxon>Tissierellia</taxon>
        <taxon>Tissierellales</taxon>
        <taxon>Peptoniphilaceae</taxon>
        <taxon>Anaerococcus</taxon>
    </lineage>
</organism>
<evidence type="ECO:0000256" key="3">
    <source>
        <dbReference type="SAM" id="MobiDB-lite"/>
    </source>
</evidence>
<feature type="compositionally biased region" description="Basic and acidic residues" evidence="3">
    <location>
        <begin position="1855"/>
        <end position="1875"/>
    </location>
</feature>
<protein>
    <submittedName>
        <fullName evidence="5">InlB B-repeat-containing protein</fullName>
    </submittedName>
</protein>
<feature type="compositionally biased region" description="Polar residues" evidence="3">
    <location>
        <begin position="2115"/>
        <end position="2130"/>
    </location>
</feature>
<feature type="domain" description="Atypical Rib" evidence="4">
    <location>
        <begin position="1386"/>
        <end position="1455"/>
    </location>
</feature>
<feature type="region of interest" description="Disordered" evidence="3">
    <location>
        <begin position="1610"/>
        <end position="1707"/>
    </location>
</feature>
<gene>
    <name evidence="5" type="ORF">LDJ82_07180</name>
</gene>
<dbReference type="InterPro" id="IPR042229">
    <property type="entry name" value="Listeria/Bacterioides_rpt_sf"/>
</dbReference>
<feature type="region of interest" description="Disordered" evidence="3">
    <location>
        <begin position="2288"/>
        <end position="2389"/>
    </location>
</feature>
<feature type="compositionally biased region" description="Polar residues" evidence="3">
    <location>
        <begin position="1891"/>
        <end position="1906"/>
    </location>
</feature>
<feature type="region of interest" description="Disordered" evidence="3">
    <location>
        <begin position="2441"/>
        <end position="2474"/>
    </location>
</feature>
<feature type="compositionally biased region" description="Polar residues" evidence="3">
    <location>
        <begin position="1779"/>
        <end position="1794"/>
    </location>
</feature>
<dbReference type="RefSeq" id="WP_225304655.1">
    <property type="nucleotide sequence ID" value="NZ_JAIWIY010000001.1"/>
</dbReference>
<feature type="domain" description="Atypical Rib" evidence="4">
    <location>
        <begin position="1239"/>
        <end position="1307"/>
    </location>
</feature>
<feature type="region of interest" description="Disordered" evidence="3">
    <location>
        <begin position="1946"/>
        <end position="2155"/>
    </location>
</feature>
<feature type="domain" description="Atypical Rib" evidence="4">
    <location>
        <begin position="1164"/>
        <end position="1233"/>
    </location>
</feature>
<feature type="compositionally biased region" description="Basic and acidic residues" evidence="3">
    <location>
        <begin position="1743"/>
        <end position="1763"/>
    </location>
</feature>
<dbReference type="Pfam" id="PF18938">
    <property type="entry name" value="aRib"/>
    <property type="match status" value="6"/>
</dbReference>
<feature type="region of interest" description="Disordered" evidence="3">
    <location>
        <begin position="2170"/>
        <end position="2264"/>
    </location>
</feature>
<feature type="compositionally biased region" description="Polar residues" evidence="3">
    <location>
        <begin position="2003"/>
        <end position="2018"/>
    </location>
</feature>
<dbReference type="Gene3D" id="3.10.20.890">
    <property type="match status" value="6"/>
</dbReference>
<feature type="compositionally biased region" description="Basic and acidic residues" evidence="3">
    <location>
        <begin position="2339"/>
        <end position="2389"/>
    </location>
</feature>
<comment type="caution">
    <text evidence="5">The sequence shown here is derived from an EMBL/GenBank/DDBJ whole genome shotgun (WGS) entry which is preliminary data.</text>
</comment>
<dbReference type="EMBL" id="JAIWIY010000001">
    <property type="protein sequence ID" value="MCA2096670.1"/>
    <property type="molecule type" value="Genomic_DNA"/>
</dbReference>
<feature type="compositionally biased region" description="Basic and acidic residues" evidence="3">
    <location>
        <begin position="1967"/>
        <end position="1987"/>
    </location>
</feature>
<feature type="coiled-coil region" evidence="2">
    <location>
        <begin position="79"/>
        <end position="106"/>
    </location>
</feature>
<evidence type="ECO:0000313" key="5">
    <source>
        <dbReference type="EMBL" id="MCA2096670.1"/>
    </source>
</evidence>
<dbReference type="Proteomes" id="UP001198374">
    <property type="component" value="Unassembled WGS sequence"/>
</dbReference>
<feature type="compositionally biased region" description="Basic and acidic residues" evidence="3">
    <location>
        <begin position="2191"/>
        <end position="2211"/>
    </location>
</feature>
<feature type="compositionally biased region" description="Gly residues" evidence="3">
    <location>
        <begin position="2308"/>
        <end position="2318"/>
    </location>
</feature>
<evidence type="ECO:0000256" key="2">
    <source>
        <dbReference type="SAM" id="Coils"/>
    </source>
</evidence>
<dbReference type="Gene3D" id="2.60.40.4270">
    <property type="entry name" value="Listeria-Bacteroides repeat domain"/>
    <property type="match status" value="1"/>
</dbReference>
<feature type="compositionally biased region" description="Basic and acidic residues" evidence="3">
    <location>
        <begin position="1610"/>
        <end position="1622"/>
    </location>
</feature>
<dbReference type="InterPro" id="IPR044024">
    <property type="entry name" value="aRib"/>
</dbReference>
<feature type="compositionally biased region" description="Polar residues" evidence="3">
    <location>
        <begin position="2227"/>
        <end position="2242"/>
    </location>
</feature>
<feature type="domain" description="Atypical Rib" evidence="4">
    <location>
        <begin position="1313"/>
        <end position="1378"/>
    </location>
</feature>
<feature type="region of interest" description="Disordered" evidence="3">
    <location>
        <begin position="1722"/>
        <end position="1931"/>
    </location>
</feature>
<feature type="compositionally biased region" description="Low complexity" evidence="3">
    <location>
        <begin position="2319"/>
        <end position="2338"/>
    </location>
</feature>
<reference evidence="6" key="1">
    <citation type="submission" date="2023-07" db="EMBL/GenBank/DDBJ databases">
        <title>FDA dAtabase for Regulatory Grade micrObial Sequences (FDA-ARGOS): Supporting development and validation of Infectious Disease Dx tests.</title>
        <authorList>
            <person name="Sproer C."/>
            <person name="Gronow S."/>
            <person name="Severitt S."/>
            <person name="Schroder I."/>
            <person name="Tallon L."/>
            <person name="Sadzewicz L."/>
            <person name="Zhao X."/>
            <person name="Boylan J."/>
            <person name="Ott S."/>
            <person name="Bowen H."/>
            <person name="Vavikolanu K."/>
            <person name="Hazen T."/>
            <person name="Aluvathingal J."/>
            <person name="Nadendla S."/>
            <person name="Lowell S."/>
            <person name="Myers T."/>
            <person name="Yan Y."/>
        </authorList>
    </citation>
    <scope>NUCLEOTIDE SEQUENCE [LARGE SCALE GENOMIC DNA]</scope>
    <source>
        <strain evidence="6">FDAARGOS_1538</strain>
    </source>
</reference>
<sequence>MNDKILMKEIIEQRKLKGSLRKPKYATRKLSIGLVSCMLGFSLIVSPVDTWAEEADFQAGLEERANAESSEESIFSKEQKQKLLDAKFTEDEIKDLENEAKEKKAKEGVLFDLDEFIDKAIADKENQGEESSDKEDQGLEFGDEVKPEAVGEHNDSGEEVDALSSATYYNKANWENKIKDKSRWKVGDNQTLVRVTTSEPVQMNDIDYDGNFVDANGRTVLRMVYKEKGGAATGVWYRAIFNFGDLDQYIDYDKSYMVGVNIAGNEAKTGKLDPFNKGKERIVNLGLLRGDLTNQRKNLPINLVLKEGVTIDQLGQKNYIVQMRLTDDNGKKIYAYAPKGTSMDYSTYTKTTSVSLEDKVNRLFIKGGYQKDGNNATVQEFVMSEFIANPEQYDDKSNLGIIRTQYTGQRAGSAASPTVGGQPIAFTQAFDANLLNYLKPDKDGKVAYVTVYENTRLKSKWSKRVGITLDDFNKSADGKLAYLVIGTKDFQKDGVKKVEIPQHDQHTMILGFYITGIDYVVDKGKFEDTFAGRTAGIDKTRKLNYSMITGWTNPNNDGWVVYEKTYEDGYTAQEGESYIIDTTEDPADKQIMLQIGNEDAIIRKQQGYYSYYISGSKGIETIERYANGIFKFDLREGATVKPGDKIKVYMPYAKNHDKTVNFLEIHNGTKLNEGGATLTLQKDRNINMHLYKQGNKGYYILKYTLANGTLGEKKFEPKGLWKFDNKDKVMDPGTNALTGSSGGNFYINTKNLKSGTDIIVESYDESGNKIDDQTSWFKYRPLEKAQDTVKELTWTDSSDKSSILSINKSLYTPYQMIFTNDYADGTDDFYKDPRVLPADNDKFNTDTTSFVGYTKYDGGKIRTVYDSKTNKLYAKVQAAENVYDKDGNLVGQDLRKKILIPKTDIFDAQFAEDKKEYLAYEYLVDLTKMLPYHSDDKTETKLELKKDMKFVSSASDGSSLPSDLLETRVRARVLFDANTGSFADGKKKAVKIAPDNINFYDQEDYKPNGFEGANVKKGTGDKFADVPKLEGKNFLGWVTEAGKTALGGKAVVTADEFNKLSKDKIFTNETPIEKHLVVYAVYSDELTVTFDANQGRFTDGKDTTGVKVENGSVTAPTPTRDEFTFKGWADKKDAKEANVTDFTNITEPKTYYAVWERTDKTPLTLNEPEKTVVKDKTSLTEKEQEAVEAAVIKANPDLNLTKADVVVDDDGTVHVTKDGKTGTIPKEKTVEQKEVQNEFKPPKEPVKVDNAKALTDKEKQAVKDAIKAANPDRYFTDDDITVNDDGSVKINQNGKTGSFTPAQTVVQKDTILDLTAPEKTEVKDVTDLKQEEREKVAEAVKQKNNLPDTAKIDVDNKGNVTVTDGTKTGKLEGKDTVKPFDRAGKELKDPAITKVADTNNLTNTEKQAVKDAVKAANPDLDFTDDEIQVADNGEVTVPMGTAGDKTIAADKTVRQADPSDKKIPLKAPEKTEVADKSHLTDTEKKAVEDAVRKVNTDLPSDANIVVSDDGAVIVTQGTGDNQKVGNLSQDDTVIEKLKAPTVEAVADGSVKVIPNNKESDTLEISFGDPATNVTATKGADGKWTLPEGTDPSIKIEKETGIVIIPASKLSKGEEVKATEKAGEQVSPEAKANSNDTTPPKAPKVEAKDDGSVTVTPPTDADTKEVSVTYTPEGSKDPVTVTATKGDDGKWKLPENAPEGVTVDPATGKITIPADKVADKTTVTAKAKDGSNNESAPATATTKADAKTPDEKTAAPKVEAKDDGSVEVTPADDKAKEVSVTYTPQGATDPVTVTATKGEDGNWKLPENAPEGVTVDPATGKITIPADKVADKTTVTAKAKDGSNNESAPATATTKADAKTPDEKTAAPKVEAKDDGSVEVTPADDKAKEVSVTYTPQGATDPVTVTATKGEDGNWKLPENAPEGVTVDPATGKITIPADKVADKTTVTAKAKDGSNNESAPATATTKADAKTPDEKTAAPKVEAKDDGSVEVTPADDKAKEVSVTYTPQGATDPVTVTATKGEDGNWKLPENAPEGVTVDPATGKITIPADKVADKTTVTAKAKDGSNNESAPATATTKADAKTPDEKTAAPKVEAKDDGSVEVTPADDKAKEVSVTYTPQGATDPVTVTATKGEDGNWKLPENAPEGVTVDPATGKITIPADKVADKTTVTAKAKDGSNNESAPATATTKADAKTPDEKTAAPKVEAKDDGSVEVTPADDKAKEVSVTYTPQGATDPVTVTATKGEDGNWKLPENAPEGVTVDPATGKITIPANKVADNTVVTAVAKDKVDNTSDPLTVIVKTPITPGGTGGSTGGSGTTDPTNPTDPTDENGTGSDSGKTDDKTGDKDGKDSDKTDGKTDGKNDRKPNIPDDKIKVKDDSKLTDDEKNKIIDEVKKANPDAKKVEIDDKGNVVLTYDDGFETSIPYKSLVEKVEKGSVVIPSRDKSHAQDPFKGNKQMNQEPSRDRRNLAGAKNVKTGVGSVSGLAGLAGAALAGLFVTKKKEDEEDK</sequence>
<feature type="domain" description="Atypical Rib" evidence="4">
    <location>
        <begin position="1465"/>
        <end position="1535"/>
    </location>
</feature>
<keyword evidence="6" id="KW-1185">Reference proteome</keyword>